<dbReference type="EMBL" id="BSRI01000002">
    <property type="protein sequence ID" value="GLV57103.1"/>
    <property type="molecule type" value="Genomic_DNA"/>
</dbReference>
<dbReference type="InterPro" id="IPR002197">
    <property type="entry name" value="HTH_Fis"/>
</dbReference>
<dbReference type="Gene3D" id="3.40.50.300">
    <property type="entry name" value="P-loop containing nucleotide triphosphate hydrolases"/>
    <property type="match status" value="1"/>
</dbReference>
<sequence>MDEFSSEKGLAAQSVTTLQPDDPIEGMIIGKSAAIQQVIAAARKIASHATATVLIQGESGTGKDVLARAIHELGRTATSPGSLFIPINCAAIPETLLESELFGVEAGAYTDAKVSRDGWLSRAHRGTLFLDEIGSMPLLLQAKLLRVLETRSFRKVGGMKEIHVNLRIISATNTDLQAAVARKAFRQDLFYRLNGFPIYMPPLRERREDLPLLIEHFVRRVSANREAPLTVSPEAMRLMESYSWPGNVRELLNAIERGDILCDNNVIQPKDILSSLPVTPQYADQQLIELLSKLQFPDKGLDLPALLNTIERSFIQEALKRCGGNQVHASQLLGLSRDQLRYRLLEKAMRSPAG</sequence>
<dbReference type="PROSITE" id="PS00688">
    <property type="entry name" value="SIGMA54_INTERACT_3"/>
    <property type="match status" value="1"/>
</dbReference>
<comment type="caution">
    <text evidence="7">The sequence shown here is derived from an EMBL/GenBank/DDBJ whole genome shotgun (WGS) entry which is preliminary data.</text>
</comment>
<dbReference type="SMART" id="SM00382">
    <property type="entry name" value="AAA"/>
    <property type="match status" value="1"/>
</dbReference>
<keyword evidence="2" id="KW-0067">ATP-binding</keyword>
<dbReference type="Gene3D" id="1.10.8.60">
    <property type="match status" value="1"/>
</dbReference>
<accession>A0ABQ6FXI7</accession>
<dbReference type="PANTHER" id="PTHR32071:SF21">
    <property type="entry name" value="TRANSCRIPTIONAL REGULATORY PROTEIN FLGR"/>
    <property type="match status" value="1"/>
</dbReference>
<dbReference type="InterPro" id="IPR025944">
    <property type="entry name" value="Sigma_54_int_dom_CS"/>
</dbReference>
<organism evidence="7 8">
    <name type="scientific">Dictyobacter halimunensis</name>
    <dbReference type="NCBI Taxonomy" id="3026934"/>
    <lineage>
        <taxon>Bacteria</taxon>
        <taxon>Bacillati</taxon>
        <taxon>Chloroflexota</taxon>
        <taxon>Ktedonobacteria</taxon>
        <taxon>Ktedonobacterales</taxon>
        <taxon>Dictyobacteraceae</taxon>
        <taxon>Dictyobacter</taxon>
    </lineage>
</organism>
<dbReference type="CDD" id="cd00009">
    <property type="entry name" value="AAA"/>
    <property type="match status" value="1"/>
</dbReference>
<evidence type="ECO:0000256" key="3">
    <source>
        <dbReference type="ARBA" id="ARBA00023015"/>
    </source>
</evidence>
<keyword evidence="5" id="KW-0804">Transcription</keyword>
<dbReference type="InterPro" id="IPR027417">
    <property type="entry name" value="P-loop_NTPase"/>
</dbReference>
<evidence type="ECO:0000256" key="1">
    <source>
        <dbReference type="ARBA" id="ARBA00022741"/>
    </source>
</evidence>
<dbReference type="Proteomes" id="UP001344906">
    <property type="component" value="Unassembled WGS sequence"/>
</dbReference>
<keyword evidence="1" id="KW-0547">Nucleotide-binding</keyword>
<evidence type="ECO:0000313" key="8">
    <source>
        <dbReference type="Proteomes" id="UP001344906"/>
    </source>
</evidence>
<dbReference type="Pfam" id="PF25601">
    <property type="entry name" value="AAA_lid_14"/>
    <property type="match status" value="1"/>
</dbReference>
<dbReference type="PROSITE" id="PS00675">
    <property type="entry name" value="SIGMA54_INTERACT_1"/>
    <property type="match status" value="1"/>
</dbReference>
<dbReference type="InterPro" id="IPR002078">
    <property type="entry name" value="Sigma_54_int"/>
</dbReference>
<dbReference type="InterPro" id="IPR058031">
    <property type="entry name" value="AAA_lid_NorR"/>
</dbReference>
<dbReference type="SUPFAM" id="SSF52540">
    <property type="entry name" value="P-loop containing nucleoside triphosphate hydrolases"/>
    <property type="match status" value="1"/>
</dbReference>
<evidence type="ECO:0000256" key="4">
    <source>
        <dbReference type="ARBA" id="ARBA00023125"/>
    </source>
</evidence>
<gene>
    <name evidence="7" type="ORF">KDH_39410</name>
</gene>
<proteinExistence type="predicted"/>
<evidence type="ECO:0000259" key="6">
    <source>
        <dbReference type="PROSITE" id="PS50045"/>
    </source>
</evidence>
<dbReference type="InterPro" id="IPR025662">
    <property type="entry name" value="Sigma_54_int_dom_ATP-bd_1"/>
</dbReference>
<evidence type="ECO:0000256" key="2">
    <source>
        <dbReference type="ARBA" id="ARBA00022840"/>
    </source>
</evidence>
<evidence type="ECO:0000256" key="5">
    <source>
        <dbReference type="ARBA" id="ARBA00023163"/>
    </source>
</evidence>
<reference evidence="7 8" key="1">
    <citation type="submission" date="2023-02" db="EMBL/GenBank/DDBJ databases">
        <title>Dictyobacter halimunensis sp. nov., a new member of the class Ktedonobacteria from forest soil in a geothermal area.</title>
        <authorList>
            <person name="Rachmania M.K."/>
            <person name="Ningsih F."/>
            <person name="Sakai Y."/>
            <person name="Yabe S."/>
            <person name="Yokota A."/>
            <person name="Sjamsuridzal W."/>
        </authorList>
    </citation>
    <scope>NUCLEOTIDE SEQUENCE [LARGE SCALE GENOMIC DNA]</scope>
    <source>
        <strain evidence="7 8">S3.2.2.5</strain>
    </source>
</reference>
<dbReference type="Pfam" id="PF02954">
    <property type="entry name" value="HTH_8"/>
    <property type="match status" value="1"/>
</dbReference>
<name>A0ABQ6FXI7_9CHLR</name>
<dbReference type="PRINTS" id="PR01590">
    <property type="entry name" value="HTHFIS"/>
</dbReference>
<dbReference type="Gene3D" id="1.10.10.60">
    <property type="entry name" value="Homeodomain-like"/>
    <property type="match status" value="1"/>
</dbReference>
<dbReference type="PANTHER" id="PTHR32071">
    <property type="entry name" value="TRANSCRIPTIONAL REGULATORY PROTEIN"/>
    <property type="match status" value="1"/>
</dbReference>
<keyword evidence="3" id="KW-0805">Transcription regulation</keyword>
<dbReference type="PROSITE" id="PS50045">
    <property type="entry name" value="SIGMA54_INTERACT_4"/>
    <property type="match status" value="1"/>
</dbReference>
<keyword evidence="4" id="KW-0238">DNA-binding</keyword>
<dbReference type="RefSeq" id="WP_338252978.1">
    <property type="nucleotide sequence ID" value="NZ_BSRI01000002.1"/>
</dbReference>
<keyword evidence="8" id="KW-1185">Reference proteome</keyword>
<feature type="domain" description="Sigma-54 factor interaction" evidence="6">
    <location>
        <begin position="28"/>
        <end position="260"/>
    </location>
</feature>
<dbReference type="InterPro" id="IPR009057">
    <property type="entry name" value="Homeodomain-like_sf"/>
</dbReference>
<protein>
    <recommendedName>
        <fullName evidence="6">Sigma-54 factor interaction domain-containing protein</fullName>
    </recommendedName>
</protein>
<evidence type="ECO:0000313" key="7">
    <source>
        <dbReference type="EMBL" id="GLV57103.1"/>
    </source>
</evidence>
<dbReference type="Pfam" id="PF00158">
    <property type="entry name" value="Sigma54_activat"/>
    <property type="match status" value="1"/>
</dbReference>
<dbReference type="SUPFAM" id="SSF46689">
    <property type="entry name" value="Homeodomain-like"/>
    <property type="match status" value="1"/>
</dbReference>
<dbReference type="InterPro" id="IPR003593">
    <property type="entry name" value="AAA+_ATPase"/>
</dbReference>